<name>A0A6A5WGW9_9PLEO</name>
<evidence type="ECO:0000313" key="2">
    <source>
        <dbReference type="EMBL" id="KAF2000687.1"/>
    </source>
</evidence>
<feature type="region of interest" description="Disordered" evidence="1">
    <location>
        <begin position="245"/>
        <end position="273"/>
    </location>
</feature>
<accession>A0A6A5WGW9</accession>
<dbReference type="AlphaFoldDB" id="A0A6A5WGW9"/>
<dbReference type="EMBL" id="ML977587">
    <property type="protein sequence ID" value="KAF2000687.1"/>
    <property type="molecule type" value="Genomic_DNA"/>
</dbReference>
<proteinExistence type="predicted"/>
<dbReference type="OrthoDB" id="3800316at2759"/>
<dbReference type="Proteomes" id="UP000799779">
    <property type="component" value="Unassembled WGS sequence"/>
</dbReference>
<dbReference type="Gene3D" id="3.40.50.300">
    <property type="entry name" value="P-loop containing nucleotide triphosphate hydrolases"/>
    <property type="match status" value="1"/>
</dbReference>
<dbReference type="SUPFAM" id="SSF52540">
    <property type="entry name" value="P-loop containing nucleoside triphosphate hydrolases"/>
    <property type="match status" value="1"/>
</dbReference>
<evidence type="ECO:0000256" key="1">
    <source>
        <dbReference type="SAM" id="MobiDB-lite"/>
    </source>
</evidence>
<feature type="compositionally biased region" description="Basic and acidic residues" evidence="1">
    <location>
        <begin position="245"/>
        <end position="254"/>
    </location>
</feature>
<gene>
    <name evidence="2" type="ORF">P154DRAFT_192937</name>
</gene>
<reference evidence="2" key="1">
    <citation type="journal article" date="2020" name="Stud. Mycol.">
        <title>101 Dothideomycetes genomes: a test case for predicting lifestyles and emergence of pathogens.</title>
        <authorList>
            <person name="Haridas S."/>
            <person name="Albert R."/>
            <person name="Binder M."/>
            <person name="Bloem J."/>
            <person name="Labutti K."/>
            <person name="Salamov A."/>
            <person name="Andreopoulos B."/>
            <person name="Baker S."/>
            <person name="Barry K."/>
            <person name="Bills G."/>
            <person name="Bluhm B."/>
            <person name="Cannon C."/>
            <person name="Castanera R."/>
            <person name="Culley D."/>
            <person name="Daum C."/>
            <person name="Ezra D."/>
            <person name="Gonzalez J."/>
            <person name="Henrissat B."/>
            <person name="Kuo A."/>
            <person name="Liang C."/>
            <person name="Lipzen A."/>
            <person name="Lutzoni F."/>
            <person name="Magnuson J."/>
            <person name="Mondo S."/>
            <person name="Nolan M."/>
            <person name="Ohm R."/>
            <person name="Pangilinan J."/>
            <person name="Park H.-J."/>
            <person name="Ramirez L."/>
            <person name="Alfaro M."/>
            <person name="Sun H."/>
            <person name="Tritt A."/>
            <person name="Yoshinaga Y."/>
            <person name="Zwiers L.-H."/>
            <person name="Turgeon B."/>
            <person name="Goodwin S."/>
            <person name="Spatafora J."/>
            <person name="Crous P."/>
            <person name="Grigoriev I."/>
        </authorList>
    </citation>
    <scope>NUCLEOTIDE SEQUENCE</scope>
    <source>
        <strain evidence="2">CBS 123094</strain>
    </source>
</reference>
<evidence type="ECO:0000313" key="3">
    <source>
        <dbReference type="Proteomes" id="UP000799779"/>
    </source>
</evidence>
<keyword evidence="3" id="KW-1185">Reference proteome</keyword>
<dbReference type="InterPro" id="IPR027417">
    <property type="entry name" value="P-loop_NTPase"/>
</dbReference>
<protein>
    <recommendedName>
        <fullName evidence="4">ATP-dependent DNA helicase</fullName>
    </recommendedName>
</protein>
<dbReference type="Pfam" id="PF13604">
    <property type="entry name" value="AAA_30"/>
    <property type="match status" value="1"/>
</dbReference>
<organism evidence="2 3">
    <name type="scientific">Amniculicola lignicola CBS 123094</name>
    <dbReference type="NCBI Taxonomy" id="1392246"/>
    <lineage>
        <taxon>Eukaryota</taxon>
        <taxon>Fungi</taxon>
        <taxon>Dikarya</taxon>
        <taxon>Ascomycota</taxon>
        <taxon>Pezizomycotina</taxon>
        <taxon>Dothideomycetes</taxon>
        <taxon>Pleosporomycetidae</taxon>
        <taxon>Pleosporales</taxon>
        <taxon>Amniculicolaceae</taxon>
        <taxon>Amniculicola</taxon>
    </lineage>
</organism>
<evidence type="ECO:0008006" key="4">
    <source>
        <dbReference type="Google" id="ProtNLM"/>
    </source>
</evidence>
<sequence length="273" mass="29445">MDPPGVSRKRQGPSPPDTHRKRYQSYPAPGADIIDLCGDDSSPPAPKAPQISSRFPQRPHYVSAPWSGTQGNPFLIDADEYALDESGHVEEVTNRSHSLGMATAVLSFPGCDQSAVDGMQAAQGLARQAVYSRPLPLSSPFEVPYRSTMQTNLVQSAPDVVPLTEPILCKEQADLVELILSGANVFYTGSAGCGKSTVLKAFVRRFKERGMRVDIVAPTGRAALDINGSTTWTYAGWTPDAHKKPLKKLKEAAHGKKPPFRTPQRAHEGGSGQ</sequence>
<feature type="region of interest" description="Disordered" evidence="1">
    <location>
        <begin position="1"/>
        <end position="57"/>
    </location>
</feature>